<dbReference type="Pfam" id="PF16087">
    <property type="entry name" value="DUF4817"/>
    <property type="match status" value="1"/>
</dbReference>
<sequence>MLRSYSNVGYADMVFVYGFCDGNATEAVREYVRRFPNRRVPDRRVITMTFNRLREIGSFSIHQDSLGVKIQVKNRTLHHFDNNPETSVRRASVALQLPRQRIYRTLRNDNRHPYHIQKMQNLLPQDYFKRLNFSNAVNVWLEIWNDSLLKQEVYSSSVNSREQLRNRIEVAVHQISPDQCLAATRTVHTRCLLCCKRPTF</sequence>
<organism evidence="2 3">
    <name type="scientific">Mycetomoellerius zeteki</name>
    <dbReference type="NCBI Taxonomy" id="64791"/>
    <lineage>
        <taxon>Eukaryota</taxon>
        <taxon>Metazoa</taxon>
        <taxon>Ecdysozoa</taxon>
        <taxon>Arthropoda</taxon>
        <taxon>Hexapoda</taxon>
        <taxon>Insecta</taxon>
        <taxon>Pterygota</taxon>
        <taxon>Neoptera</taxon>
        <taxon>Endopterygota</taxon>
        <taxon>Hymenoptera</taxon>
        <taxon>Apocrita</taxon>
        <taxon>Aculeata</taxon>
        <taxon>Formicoidea</taxon>
        <taxon>Formicidae</taxon>
        <taxon>Myrmicinae</taxon>
        <taxon>Mycetomoellerius</taxon>
    </lineage>
</organism>
<name>A0A151X0W1_9HYME</name>
<evidence type="ECO:0000313" key="2">
    <source>
        <dbReference type="EMBL" id="KYQ53885.1"/>
    </source>
</evidence>
<dbReference type="PANTHER" id="PTHR47326:SF1">
    <property type="entry name" value="HTH PSQ-TYPE DOMAIN-CONTAINING PROTEIN"/>
    <property type="match status" value="1"/>
</dbReference>
<dbReference type="PANTHER" id="PTHR47326">
    <property type="entry name" value="TRANSPOSABLE ELEMENT TC3 TRANSPOSASE-LIKE PROTEIN"/>
    <property type="match status" value="1"/>
</dbReference>
<proteinExistence type="predicted"/>
<keyword evidence="3" id="KW-1185">Reference proteome</keyword>
<evidence type="ECO:0000313" key="3">
    <source>
        <dbReference type="Proteomes" id="UP000075809"/>
    </source>
</evidence>
<reference evidence="2 3" key="1">
    <citation type="submission" date="2015-09" db="EMBL/GenBank/DDBJ databases">
        <title>Trachymyrmex zeteki WGS genome.</title>
        <authorList>
            <person name="Nygaard S."/>
            <person name="Hu H."/>
            <person name="Boomsma J."/>
            <person name="Zhang G."/>
        </authorList>
    </citation>
    <scope>NUCLEOTIDE SEQUENCE [LARGE SCALE GENOMIC DNA]</scope>
    <source>
        <strain evidence="2">Tzet28-1</strain>
        <tissue evidence="2">Whole body</tissue>
    </source>
</reference>
<feature type="domain" description="DUF4817" evidence="1">
    <location>
        <begin position="10"/>
        <end position="58"/>
    </location>
</feature>
<gene>
    <name evidence="2" type="ORF">ALC60_07178</name>
</gene>
<evidence type="ECO:0000259" key="1">
    <source>
        <dbReference type="Pfam" id="PF16087"/>
    </source>
</evidence>
<protein>
    <recommendedName>
        <fullName evidence="1">DUF4817 domain-containing protein</fullName>
    </recommendedName>
</protein>
<dbReference type="InterPro" id="IPR032135">
    <property type="entry name" value="DUF4817"/>
</dbReference>
<dbReference type="EMBL" id="KQ982611">
    <property type="protein sequence ID" value="KYQ53885.1"/>
    <property type="molecule type" value="Genomic_DNA"/>
</dbReference>
<dbReference type="AlphaFoldDB" id="A0A151X0W1"/>
<dbReference type="Proteomes" id="UP000075809">
    <property type="component" value="Unassembled WGS sequence"/>
</dbReference>
<accession>A0A151X0W1</accession>
<dbReference type="STRING" id="64791.A0A151X0W1"/>